<gene>
    <name evidence="8" type="ORF">K9S39_00585</name>
</gene>
<evidence type="ECO:0000256" key="7">
    <source>
        <dbReference type="SAM" id="MobiDB-lite"/>
    </source>
</evidence>
<dbReference type="RefSeq" id="WP_248861335.1">
    <property type="nucleotide sequence ID" value="NZ_CP086322.1"/>
</dbReference>
<feature type="compositionally biased region" description="Polar residues" evidence="7">
    <location>
        <begin position="1"/>
        <end position="11"/>
    </location>
</feature>
<keyword evidence="9" id="KW-1185">Reference proteome</keyword>
<evidence type="ECO:0000256" key="1">
    <source>
        <dbReference type="ARBA" id="ARBA00001946"/>
    </source>
</evidence>
<dbReference type="SUPFAM" id="SSF48576">
    <property type="entry name" value="Terpenoid synthases"/>
    <property type="match status" value="1"/>
</dbReference>
<dbReference type="CDD" id="cd00685">
    <property type="entry name" value="Trans_IPPS_HT"/>
    <property type="match status" value="1"/>
</dbReference>
<evidence type="ECO:0000256" key="6">
    <source>
        <dbReference type="RuleBase" id="RU004466"/>
    </source>
</evidence>
<dbReference type="Gene3D" id="1.10.600.10">
    <property type="entry name" value="Farnesyl Diphosphate Synthase"/>
    <property type="match status" value="1"/>
</dbReference>
<organism evidence="8 9">
    <name type="scientific">Streptomyces halobius</name>
    <dbReference type="NCBI Taxonomy" id="2879846"/>
    <lineage>
        <taxon>Bacteria</taxon>
        <taxon>Bacillati</taxon>
        <taxon>Actinomycetota</taxon>
        <taxon>Actinomycetes</taxon>
        <taxon>Kitasatosporales</taxon>
        <taxon>Streptomycetaceae</taxon>
        <taxon>Streptomyces</taxon>
    </lineage>
</organism>
<dbReference type="Pfam" id="PF00348">
    <property type="entry name" value="polyprenyl_synt"/>
    <property type="match status" value="1"/>
</dbReference>
<dbReference type="InterPro" id="IPR008949">
    <property type="entry name" value="Isoprenoid_synthase_dom_sf"/>
</dbReference>
<dbReference type="PROSITE" id="PS00444">
    <property type="entry name" value="POLYPRENYL_SYNTHASE_2"/>
    <property type="match status" value="1"/>
</dbReference>
<dbReference type="PANTHER" id="PTHR12001:SF69">
    <property type="entry name" value="ALL TRANS-POLYPRENYL-DIPHOSPHATE SYNTHASE PDSS1"/>
    <property type="match status" value="1"/>
</dbReference>
<comment type="cofactor">
    <cofactor evidence="1">
        <name>Mg(2+)</name>
        <dbReference type="ChEBI" id="CHEBI:18420"/>
    </cofactor>
</comment>
<keyword evidence="4" id="KW-0479">Metal-binding</keyword>
<dbReference type="SFLD" id="SFLDS00005">
    <property type="entry name" value="Isoprenoid_Synthase_Type_I"/>
    <property type="match status" value="1"/>
</dbReference>
<keyword evidence="3 6" id="KW-0808">Transferase</keyword>
<evidence type="ECO:0000256" key="5">
    <source>
        <dbReference type="ARBA" id="ARBA00022842"/>
    </source>
</evidence>
<protein>
    <submittedName>
        <fullName evidence="8">Polyprenyl synthetase family protein</fullName>
    </submittedName>
</protein>
<evidence type="ECO:0000256" key="4">
    <source>
        <dbReference type="ARBA" id="ARBA00022723"/>
    </source>
</evidence>
<reference evidence="8" key="1">
    <citation type="submission" date="2021-10" db="EMBL/GenBank/DDBJ databases">
        <title>Streptomyces nigrumlapis sp.nov.,an antimicrobial producing actinobacterium isolated from Black Gobi rocks.</title>
        <authorList>
            <person name="Wen Y."/>
            <person name="Zhang W."/>
            <person name="Liu X.G."/>
        </authorList>
    </citation>
    <scope>NUCLEOTIDE SEQUENCE</scope>
    <source>
        <strain evidence="8">ST13-2-2</strain>
    </source>
</reference>
<proteinExistence type="inferred from homology"/>
<dbReference type="PANTHER" id="PTHR12001">
    <property type="entry name" value="GERANYLGERANYL PYROPHOSPHATE SYNTHASE"/>
    <property type="match status" value="1"/>
</dbReference>
<dbReference type="InterPro" id="IPR000092">
    <property type="entry name" value="Polyprenyl_synt"/>
</dbReference>
<feature type="region of interest" description="Disordered" evidence="7">
    <location>
        <begin position="1"/>
        <end position="21"/>
    </location>
</feature>
<dbReference type="EMBL" id="CP086322">
    <property type="protein sequence ID" value="UQA90594.1"/>
    <property type="molecule type" value="Genomic_DNA"/>
</dbReference>
<evidence type="ECO:0000256" key="3">
    <source>
        <dbReference type="ARBA" id="ARBA00022679"/>
    </source>
</evidence>
<evidence type="ECO:0000256" key="2">
    <source>
        <dbReference type="ARBA" id="ARBA00006706"/>
    </source>
</evidence>
<dbReference type="Proteomes" id="UP000830115">
    <property type="component" value="Chromosome"/>
</dbReference>
<name>A0ABY4LYL9_9ACTN</name>
<accession>A0ABY4LYL9</accession>
<evidence type="ECO:0000313" key="8">
    <source>
        <dbReference type="EMBL" id="UQA90594.1"/>
    </source>
</evidence>
<sequence length="350" mass="37290">MNARGDSQTLQKPPDRPDTETLGRFLSVEPALKTSLDARLAQTEMRLRDCVRTAPAPRITALTSHLAVTGGKRLRPLMVLLSSEFGEPGREGITRAAVVAELVHLASLYHDDVLDHATTRHGVPSANALWGEKTAVRGGNWLLARSVRLSADLGEQAVGCALRATSRLVDGQLRELLGPSPGEDPVDHYFKVAEGKTGALISMSVAIGALQAAAPQPYVEALRAYGEQLGLAFQISDDILDLTVPGDTTGKQQGKDLLGAVDSLPVLLARADTSADGAELRTLLSSGPFTGPAAHLRALELFQDSPALEQAASYMQGRLTAAKKALTCLPSLPARRILYALCDYIACRNF</sequence>
<comment type="similarity">
    <text evidence="2 6">Belongs to the FPP/GGPP synthase family.</text>
</comment>
<evidence type="ECO:0000313" key="9">
    <source>
        <dbReference type="Proteomes" id="UP000830115"/>
    </source>
</evidence>
<keyword evidence="5" id="KW-0460">Magnesium</keyword>
<dbReference type="InterPro" id="IPR033749">
    <property type="entry name" value="Polyprenyl_synt_CS"/>
</dbReference>